<evidence type="ECO:0000256" key="6">
    <source>
        <dbReference type="ARBA" id="ARBA00023274"/>
    </source>
</evidence>
<dbReference type="GO" id="GO:0005840">
    <property type="term" value="C:ribosome"/>
    <property type="evidence" value="ECO:0007669"/>
    <property type="project" value="UniProtKB-KW"/>
</dbReference>
<dbReference type="PANTHER" id="PTHR13231:SF3">
    <property type="entry name" value="SMALL RIBOSOMAL SUBUNIT PROTEIN MS31"/>
    <property type="match status" value="1"/>
</dbReference>
<dbReference type="InterPro" id="IPR026299">
    <property type="entry name" value="MRP-S31"/>
</dbReference>
<organism evidence="9 10">
    <name type="scientific">Saguinus oedipus</name>
    <name type="common">Cotton-top tamarin</name>
    <name type="synonym">Oedipomidas oedipus</name>
    <dbReference type="NCBI Taxonomy" id="9490"/>
    <lineage>
        <taxon>Eukaryota</taxon>
        <taxon>Metazoa</taxon>
        <taxon>Chordata</taxon>
        <taxon>Craniata</taxon>
        <taxon>Vertebrata</taxon>
        <taxon>Euteleostomi</taxon>
        <taxon>Mammalia</taxon>
        <taxon>Eutheria</taxon>
        <taxon>Euarchontoglires</taxon>
        <taxon>Primates</taxon>
        <taxon>Haplorrhini</taxon>
        <taxon>Platyrrhini</taxon>
        <taxon>Cebidae</taxon>
        <taxon>Callitrichinae</taxon>
        <taxon>Saguinus</taxon>
    </lineage>
</organism>
<comment type="caution">
    <text evidence="9">The sequence shown here is derived from an EMBL/GenBank/DDBJ whole genome shotgun (WGS) entry which is preliminary data.</text>
</comment>
<evidence type="ECO:0000256" key="5">
    <source>
        <dbReference type="ARBA" id="ARBA00023128"/>
    </source>
</evidence>
<evidence type="ECO:0000256" key="2">
    <source>
        <dbReference type="ARBA" id="ARBA00011057"/>
    </source>
</evidence>
<evidence type="ECO:0000256" key="1">
    <source>
        <dbReference type="ARBA" id="ARBA00004173"/>
    </source>
</evidence>
<keyword evidence="6" id="KW-0687">Ribonucleoprotein</keyword>
<evidence type="ECO:0000256" key="8">
    <source>
        <dbReference type="ARBA" id="ARBA00035363"/>
    </source>
</evidence>
<dbReference type="EMBL" id="JASSZA010000005">
    <property type="protein sequence ID" value="KAK2112745.1"/>
    <property type="molecule type" value="Genomic_DNA"/>
</dbReference>
<dbReference type="Proteomes" id="UP001266305">
    <property type="component" value="Unassembled WGS sequence"/>
</dbReference>
<protein>
    <recommendedName>
        <fullName evidence="7">Small ribosomal subunit protein mS31</fullName>
    </recommendedName>
    <alternativeName>
        <fullName evidence="8">28S ribosomal protein S31, mitochondrial</fullName>
    </alternativeName>
</protein>
<evidence type="ECO:0000313" key="10">
    <source>
        <dbReference type="Proteomes" id="UP001266305"/>
    </source>
</evidence>
<evidence type="ECO:0000256" key="3">
    <source>
        <dbReference type="ARBA" id="ARBA00022946"/>
    </source>
</evidence>
<evidence type="ECO:0000313" key="9">
    <source>
        <dbReference type="EMBL" id="KAK2112745.1"/>
    </source>
</evidence>
<dbReference type="Pfam" id="PF15433">
    <property type="entry name" value="MRP-S31"/>
    <property type="match status" value="1"/>
</dbReference>
<sequence length="58" mass="6843">MPEWILRGFDDDGSEFHEHIFLEKHLEGFPKQGPIRHFMELVTCGLSKNPYLSVKQKE</sequence>
<keyword evidence="10" id="KW-1185">Reference proteome</keyword>
<name>A0ABQ9VTP6_SAGOE</name>
<evidence type="ECO:0000256" key="7">
    <source>
        <dbReference type="ARBA" id="ARBA00035133"/>
    </source>
</evidence>
<keyword evidence="3" id="KW-0809">Transit peptide</keyword>
<keyword evidence="4 9" id="KW-0689">Ribosomal protein</keyword>
<proteinExistence type="inferred from homology"/>
<comment type="subcellular location">
    <subcellularLocation>
        <location evidence="1">Mitochondrion</location>
    </subcellularLocation>
</comment>
<accession>A0ABQ9VTP6</accession>
<reference evidence="9 10" key="1">
    <citation type="submission" date="2023-05" db="EMBL/GenBank/DDBJ databases">
        <title>B98-5 Cell Line De Novo Hybrid Assembly: An Optical Mapping Approach.</title>
        <authorList>
            <person name="Kananen K."/>
            <person name="Auerbach J.A."/>
            <person name="Kautto E."/>
            <person name="Blachly J.S."/>
        </authorList>
    </citation>
    <scope>NUCLEOTIDE SEQUENCE [LARGE SCALE GENOMIC DNA]</scope>
    <source>
        <strain evidence="9">B95-8</strain>
        <tissue evidence="9">Cell line</tissue>
    </source>
</reference>
<comment type="similarity">
    <text evidence="2">Belongs to the mitochondrion-specific ribosomal protein mS31 family.</text>
</comment>
<gene>
    <name evidence="9" type="primary">MRPS31_1</name>
    <name evidence="9" type="ORF">P7K49_012492</name>
</gene>
<keyword evidence="5" id="KW-0496">Mitochondrion</keyword>
<evidence type="ECO:0000256" key="4">
    <source>
        <dbReference type="ARBA" id="ARBA00022980"/>
    </source>
</evidence>
<dbReference type="PANTHER" id="PTHR13231">
    <property type="entry name" value="MITOCHONDRIAL RIBOSOMAL PROTEIN S31"/>
    <property type="match status" value="1"/>
</dbReference>